<dbReference type="SMART" id="SM00042">
    <property type="entry name" value="CUB"/>
    <property type="match status" value="2"/>
</dbReference>
<proteinExistence type="predicted"/>
<dbReference type="InterPro" id="IPR000859">
    <property type="entry name" value="CUB_dom"/>
</dbReference>
<dbReference type="PANTHER" id="PTHR24251:SF30">
    <property type="entry name" value="MEMBRANE FRIZZLED-RELATED PROTEIN"/>
    <property type="match status" value="1"/>
</dbReference>
<dbReference type="AlphaFoldDB" id="A0A8X6JKG4"/>
<evidence type="ECO:0000256" key="2">
    <source>
        <dbReference type="ARBA" id="ARBA00023157"/>
    </source>
</evidence>
<name>A0A8X6JKG4_TRICU</name>
<dbReference type="PANTHER" id="PTHR24251">
    <property type="entry name" value="OVOCHYMASE-RELATED"/>
    <property type="match status" value="1"/>
</dbReference>
<evidence type="ECO:0000256" key="3">
    <source>
        <dbReference type="PROSITE-ProRule" id="PRU00059"/>
    </source>
</evidence>
<feature type="domain" description="CUB" evidence="4">
    <location>
        <begin position="1"/>
        <end position="75"/>
    </location>
</feature>
<organism evidence="5 6">
    <name type="scientific">Trichonephila clavata</name>
    <name type="common">Joro spider</name>
    <name type="synonym">Nephila clavata</name>
    <dbReference type="NCBI Taxonomy" id="2740835"/>
    <lineage>
        <taxon>Eukaryota</taxon>
        <taxon>Metazoa</taxon>
        <taxon>Ecdysozoa</taxon>
        <taxon>Arthropoda</taxon>
        <taxon>Chelicerata</taxon>
        <taxon>Arachnida</taxon>
        <taxon>Araneae</taxon>
        <taxon>Araneomorphae</taxon>
        <taxon>Entelegynae</taxon>
        <taxon>Araneoidea</taxon>
        <taxon>Nephilidae</taxon>
        <taxon>Trichonephila</taxon>
    </lineage>
</organism>
<keyword evidence="2" id="KW-1015">Disulfide bond</keyword>
<evidence type="ECO:0000313" key="5">
    <source>
        <dbReference type="EMBL" id="GFR28958.1"/>
    </source>
</evidence>
<keyword evidence="1" id="KW-0677">Repeat</keyword>
<evidence type="ECO:0000256" key="1">
    <source>
        <dbReference type="ARBA" id="ARBA00022737"/>
    </source>
</evidence>
<feature type="domain" description="CUB" evidence="4">
    <location>
        <begin position="77"/>
        <end position="190"/>
    </location>
</feature>
<dbReference type="OrthoDB" id="6434325at2759"/>
<feature type="domain" description="CUB" evidence="4">
    <location>
        <begin position="197"/>
        <end position="312"/>
    </location>
</feature>
<dbReference type="InterPro" id="IPR035914">
    <property type="entry name" value="Sperma_CUB_dom_sf"/>
</dbReference>
<protein>
    <submittedName>
        <fullName evidence="5">Cubilin</fullName>
    </submittedName>
</protein>
<dbReference type="Pfam" id="PF00431">
    <property type="entry name" value="CUB"/>
    <property type="match status" value="3"/>
</dbReference>
<sequence length="322" mass="35869">MHISTVIFIFISAKDDCSYDYLEIYHGNTSDLKRQGPYCGTEPPAPRTMAGPVTIRFVSDDSFTAHGFRALFSITDCGGTLTQSKGIFFSPAIHPDHPSEISCTWQIVGPTNKVIALSFPRFSLNVRYRCWQDYVEILDGAEDGPSLGRICGSQSITVKSTRNILTVKLRMGFQTKPPIDKGITAVYRMTYGVDHGCGGTFNVSSGEIQSLDIDSDGYYEPNLDCGWLINTNDADEVLAVAFETFDLEPSPNNTCNYDYVELKEDFNSGLVGRYCGSTLPTAITTTGNKLYINFHSDGKNNRAGFKLRFYTIPCKYLHKFFR</sequence>
<dbReference type="Proteomes" id="UP000887116">
    <property type="component" value="Unassembled WGS sequence"/>
</dbReference>
<dbReference type="SUPFAM" id="SSF49854">
    <property type="entry name" value="Spermadhesin, CUB domain"/>
    <property type="match status" value="3"/>
</dbReference>
<comment type="caution">
    <text evidence="5">The sequence shown here is derived from an EMBL/GenBank/DDBJ whole genome shotgun (WGS) entry which is preliminary data.</text>
</comment>
<evidence type="ECO:0000259" key="4">
    <source>
        <dbReference type="PROSITE" id="PS01180"/>
    </source>
</evidence>
<dbReference type="EMBL" id="BMAO01009151">
    <property type="protein sequence ID" value="GFR28958.1"/>
    <property type="molecule type" value="Genomic_DNA"/>
</dbReference>
<evidence type="ECO:0000313" key="6">
    <source>
        <dbReference type="Proteomes" id="UP000887116"/>
    </source>
</evidence>
<accession>A0A8X6JKG4</accession>
<gene>
    <name evidence="5" type="primary">CUBN</name>
    <name evidence="5" type="ORF">TNCT_162661</name>
</gene>
<reference evidence="5" key="1">
    <citation type="submission" date="2020-07" db="EMBL/GenBank/DDBJ databases">
        <title>Multicomponent nature underlies the extraordinary mechanical properties of spider dragline silk.</title>
        <authorList>
            <person name="Kono N."/>
            <person name="Nakamura H."/>
            <person name="Mori M."/>
            <person name="Yoshida Y."/>
            <person name="Ohtoshi R."/>
            <person name="Malay A.D."/>
            <person name="Moran D.A.P."/>
            <person name="Tomita M."/>
            <person name="Numata K."/>
            <person name="Arakawa K."/>
        </authorList>
    </citation>
    <scope>NUCLEOTIDE SEQUENCE</scope>
</reference>
<dbReference type="CDD" id="cd00041">
    <property type="entry name" value="CUB"/>
    <property type="match status" value="3"/>
</dbReference>
<dbReference type="FunFam" id="2.60.120.290:FF:000005">
    <property type="entry name" value="Procollagen C-endopeptidase enhancer 1"/>
    <property type="match status" value="2"/>
</dbReference>
<keyword evidence="6" id="KW-1185">Reference proteome</keyword>
<comment type="caution">
    <text evidence="3">Lacks conserved residue(s) required for the propagation of feature annotation.</text>
</comment>
<dbReference type="PROSITE" id="PS01180">
    <property type="entry name" value="CUB"/>
    <property type="match status" value="3"/>
</dbReference>
<dbReference type="Gene3D" id="2.60.120.290">
    <property type="entry name" value="Spermadhesin, CUB domain"/>
    <property type="match status" value="3"/>
</dbReference>